<keyword evidence="2" id="KW-1185">Reference proteome</keyword>
<proteinExistence type="predicted"/>
<accession>A0A9X9X4B8</accession>
<protein>
    <submittedName>
        <fullName evidence="1">Uncharacterized protein</fullName>
    </submittedName>
</protein>
<reference evidence="1" key="2">
    <citation type="journal article" date="2021" name="Syst. Appl. Microbiol.">
        <title>Roseomonas hellenica sp. nov., isolated from roots of wild-growing Alkanna tinctoria.</title>
        <authorList>
            <person name="Rat A."/>
            <person name="Naranjo H.D."/>
            <person name="Lebbe L."/>
            <person name="Cnockaert M."/>
            <person name="Krigas N."/>
            <person name="Grigoriadou K."/>
            <person name="Maloupa E."/>
            <person name="Willems A."/>
        </authorList>
    </citation>
    <scope>NUCLEOTIDE SEQUENCE</scope>
    <source>
        <strain evidence="1">LMG 31231</strain>
    </source>
</reference>
<evidence type="ECO:0000313" key="2">
    <source>
        <dbReference type="Proteomes" id="UP001138751"/>
    </source>
</evidence>
<organism evidence="1 2">
    <name type="scientific">Neoroseomonas soli</name>
    <dbReference type="NCBI Taxonomy" id="1081025"/>
    <lineage>
        <taxon>Bacteria</taxon>
        <taxon>Pseudomonadati</taxon>
        <taxon>Pseudomonadota</taxon>
        <taxon>Alphaproteobacteria</taxon>
        <taxon>Acetobacterales</taxon>
        <taxon>Acetobacteraceae</taxon>
        <taxon>Neoroseomonas</taxon>
    </lineage>
</organism>
<comment type="caution">
    <text evidence="1">The sequence shown here is derived from an EMBL/GenBank/DDBJ whole genome shotgun (WGS) entry which is preliminary data.</text>
</comment>
<dbReference type="EMBL" id="JAAEDM010000128">
    <property type="protein sequence ID" value="MBR0674247.1"/>
    <property type="molecule type" value="Genomic_DNA"/>
</dbReference>
<dbReference type="AlphaFoldDB" id="A0A9X9X4B8"/>
<dbReference type="Proteomes" id="UP001138751">
    <property type="component" value="Unassembled WGS sequence"/>
</dbReference>
<name>A0A9X9X4B8_9PROT</name>
<gene>
    <name evidence="1" type="ORF">GXW76_23950</name>
</gene>
<evidence type="ECO:0000313" key="1">
    <source>
        <dbReference type="EMBL" id="MBR0674247.1"/>
    </source>
</evidence>
<sequence length="217" mass="21966">MSPPVPMLGDLALEHVTWAETRLMQRLAAVPVVGLAGDAQQNLGRASHEVALAGVLVGPDSAEKLGELQKKAAAGEELDFTADITTALELAKVVVVEAAFTAEAGRPDRYGFRLTLRESPPLPPPAEASPFGGLDGVDLGFDPDALGDVMGDVLDKAGELQAAVEAAVDAVQQISALAGLADLALGNPLTPMQDAAGSLSSVADLSAGEALGRALGG</sequence>
<dbReference type="RefSeq" id="WP_211864670.1">
    <property type="nucleotide sequence ID" value="NZ_JAAEDM010000128.1"/>
</dbReference>
<reference evidence="1" key="1">
    <citation type="submission" date="2020-01" db="EMBL/GenBank/DDBJ databases">
        <authorList>
            <person name="Rat A."/>
        </authorList>
    </citation>
    <scope>NUCLEOTIDE SEQUENCE</scope>
    <source>
        <strain evidence="1">LMG 31231</strain>
    </source>
</reference>